<evidence type="ECO:0000256" key="4">
    <source>
        <dbReference type="ARBA" id="ARBA00022723"/>
    </source>
</evidence>
<dbReference type="SUPFAM" id="SSF88688">
    <property type="entry name" value="Families 57/38 glycoside transferase middle domain"/>
    <property type="match status" value="1"/>
</dbReference>
<dbReference type="CDD" id="cd10810">
    <property type="entry name" value="GH38N_AMII_LAM_like"/>
    <property type="match status" value="1"/>
</dbReference>
<dbReference type="Gene3D" id="1.20.1270.50">
    <property type="entry name" value="Glycoside hydrolase family 38, central domain"/>
    <property type="match status" value="2"/>
</dbReference>
<dbReference type="Pfam" id="PF21260">
    <property type="entry name" value="Laman-like_dom"/>
    <property type="match status" value="1"/>
</dbReference>
<proteinExistence type="inferred from homology"/>
<accession>A0A3L6S5Y7</accession>
<evidence type="ECO:0000259" key="13">
    <source>
        <dbReference type="SMART" id="SM00872"/>
    </source>
</evidence>
<dbReference type="Gene3D" id="2.60.40.1360">
    <property type="match status" value="1"/>
</dbReference>
<feature type="chain" id="PRO_5017852927" description="Alpha-mannosidase" evidence="11">
    <location>
        <begin position="22"/>
        <end position="1173"/>
    </location>
</feature>
<feature type="signal peptide" evidence="11">
    <location>
        <begin position="1"/>
        <end position="21"/>
    </location>
</feature>
<dbReference type="InterPro" id="IPR000602">
    <property type="entry name" value="Glyco_hydro_38_N"/>
</dbReference>
<dbReference type="EMBL" id="PQIB02000005">
    <property type="protein sequence ID" value="RLN15492.1"/>
    <property type="molecule type" value="Genomic_DNA"/>
</dbReference>
<dbReference type="InterPro" id="IPR041147">
    <property type="entry name" value="GH38_C"/>
</dbReference>
<dbReference type="Gene3D" id="3.20.110.10">
    <property type="entry name" value="Glycoside hydrolase 38, N terminal domain"/>
    <property type="match status" value="2"/>
</dbReference>
<evidence type="ECO:0000256" key="12">
    <source>
        <dbReference type="SAM" id="MobiDB-lite"/>
    </source>
</evidence>
<dbReference type="SMART" id="SM00872">
    <property type="entry name" value="Alpha-mann_mid"/>
    <property type="match status" value="1"/>
</dbReference>
<dbReference type="InterPro" id="IPR048534">
    <property type="entry name" value="Man2a1-like_dom"/>
</dbReference>
<comment type="catalytic activity">
    <reaction evidence="1">
        <text>Hydrolysis of terminal, non-reducing alpha-D-mannose residues in alpha-D-mannosides.</text>
        <dbReference type="EC" id="3.2.1.24"/>
    </reaction>
</comment>
<keyword evidence="7 11" id="KW-0862">Zinc</keyword>
<keyword evidence="5 11" id="KW-0732">Signal</keyword>
<dbReference type="Gene3D" id="2.60.40.1180">
    <property type="entry name" value="Golgi alpha-mannosidase II"/>
    <property type="match status" value="1"/>
</dbReference>
<feature type="region of interest" description="Disordered" evidence="12">
    <location>
        <begin position="200"/>
        <end position="219"/>
    </location>
</feature>
<feature type="domain" description="Glycoside hydrolase family 38 central" evidence="13">
    <location>
        <begin position="518"/>
        <end position="592"/>
    </location>
</feature>
<evidence type="ECO:0000256" key="9">
    <source>
        <dbReference type="ARBA" id="ARBA00023180"/>
    </source>
</evidence>
<gene>
    <name evidence="14" type="ORF">C2845_PM02G15640</name>
</gene>
<dbReference type="InterPro" id="IPR011330">
    <property type="entry name" value="Glyco_hydro/deAcase_b/a-brl"/>
</dbReference>
<dbReference type="InterPro" id="IPR015341">
    <property type="entry name" value="Glyco_hydro_38_cen"/>
</dbReference>
<dbReference type="InterPro" id="IPR050843">
    <property type="entry name" value="Glycosyl_Hydrlase_38"/>
</dbReference>
<name>A0A3L6S5Y7_PANMI</name>
<dbReference type="FunFam" id="2.70.98.30:FF:000004">
    <property type="entry name" value="Alpha-mannosidase"/>
    <property type="match status" value="1"/>
</dbReference>
<dbReference type="STRING" id="4540.A0A3L6S5Y7"/>
<evidence type="ECO:0000256" key="5">
    <source>
        <dbReference type="ARBA" id="ARBA00022729"/>
    </source>
</evidence>
<dbReference type="InterPro" id="IPR011013">
    <property type="entry name" value="Gal_mutarotase_sf_dom"/>
</dbReference>
<dbReference type="FunFam" id="3.20.110.10:FF:000025">
    <property type="entry name" value="NADPH--cytochrome P450 reductase 2"/>
    <property type="match status" value="1"/>
</dbReference>
<dbReference type="Pfam" id="PF07748">
    <property type="entry name" value="Glyco_hydro_38C"/>
    <property type="match status" value="1"/>
</dbReference>
<sequence>MAPALHLLVVVAAAALAVTEASTSAFAAASNNATAPPPPPPPPTVVAGKLNVHLVPHSHDDVGWLKTVDQYYVGSNNTIQGACVMNTLDSVVDALARDPARKFVVVEQMWQRRRPTAGTAAASRRVVWRRRRSLAARGGHWDGLLDPSVHGAPPLPRWWTWRPSTWVTGGSVATGGSGMRMPVTGSSRCFLPRSFAATRRRRGSSMRRPTGLGDSGRGVLAAPARKDVTEDEWPLRRRGSAPVYRARTAEVGVRDVRVEAFFQRWWAEKSPTIQAIVHKLVDSGQLEFINGGWCMHDEAAVHYIDMIDQTTLGHRMIKKQFNKTPRAGWQIDPFGHSAVQAYLLGAELGFDSVHFARIDYQDRAKRKADKGLEVIWRGSRTFGSSSQIFTNAFPVHYSPPDGFGFEVLDEIIPVQDDLSLFDYNVEQRVNDFVAAAIAQANVTRKNHIMWTMGDDFNYQYAESWFRNMDKLIEHVNKDGRVHALYSTPSIYTDAKHASNESWPVKYDDYFPYADSTNAYWTGYFTSRPTFKRYVRVYSGYYLAARQIEFLVGRNSLGLFTSSLEDAMGIAQHHDAVSGTAKQHTTDDYSKRLALGASKVENGVNTALTCLTSSNRTCVSSVTKFEQCPLLNISYCPSTEKASSATKSLVVVVYNPLGWERSDFIRVPVNDENLAVKNSDGTIVESQLVEVDNVTDNLRKFYVKAYLGITSDKAPKYWLIFQASVPPMGWNSYYISKPTGAAYNGTGYVSAVVSPSNDTIEVGPGPLKMSFSSASGQLKRMFNSVSGVDLPIQQSFLWYRSSEGDSMDSQASGAYIFRPDGNTPTTVSSSVSLKVIRGPLVDEVHQQFSSWVYQITRLYKNKEHAEIEYTIGPIPIDDDIGKEVITRMTANMVTNSTFYTDSNGRDFLKRVRNFREDWDLQVTQPVAGNYYPVNLGLYIADGKYELSVLVDRAVGASSIQDGQLEIMLHRRLLKDDARGVGEPLDEVVCVGEDCEGLTARGTYYVNVEKIGHGAHWRRTYGQQVYSPFLLAFAHESEHFLQEETRWKSYSVPEASMMDANYSLPDNVAIVTLQNLDDGTTLLRLAHLFQAAEDPQYSVLAKVDLRKVFGKRTIKELTETNLSANQKKSEMKKLNWKVVGETENGPDPIKGGPIDSQALVIELGPMEIRTFLLKF</sequence>
<dbReference type="InterPro" id="IPR011682">
    <property type="entry name" value="Glyco_hydro_38_C"/>
</dbReference>
<evidence type="ECO:0000256" key="7">
    <source>
        <dbReference type="ARBA" id="ARBA00022833"/>
    </source>
</evidence>
<evidence type="ECO:0000313" key="15">
    <source>
        <dbReference type="Proteomes" id="UP000275267"/>
    </source>
</evidence>
<dbReference type="AlphaFoldDB" id="A0A3L6S5Y7"/>
<dbReference type="GO" id="GO:0004559">
    <property type="term" value="F:alpha-mannosidase activity"/>
    <property type="evidence" value="ECO:0007669"/>
    <property type="project" value="UniProtKB-EC"/>
</dbReference>
<dbReference type="PANTHER" id="PTHR11607">
    <property type="entry name" value="ALPHA-MANNOSIDASE"/>
    <property type="match status" value="1"/>
</dbReference>
<protein>
    <recommendedName>
        <fullName evidence="3 11">Alpha-mannosidase</fullName>
        <ecNumber evidence="11">3.2.1.-</ecNumber>
    </recommendedName>
</protein>
<comment type="similarity">
    <text evidence="2 11">Belongs to the glycosyl hydrolase 38 family.</text>
</comment>
<keyword evidence="4 11" id="KW-0479">Metal-binding</keyword>
<evidence type="ECO:0000256" key="3">
    <source>
        <dbReference type="ARBA" id="ARBA00012752"/>
    </source>
</evidence>
<evidence type="ECO:0000313" key="14">
    <source>
        <dbReference type="EMBL" id="RLN15492.1"/>
    </source>
</evidence>
<dbReference type="Proteomes" id="UP000275267">
    <property type="component" value="Unassembled WGS sequence"/>
</dbReference>
<evidence type="ECO:0000256" key="6">
    <source>
        <dbReference type="ARBA" id="ARBA00022801"/>
    </source>
</evidence>
<dbReference type="OrthoDB" id="2016903at2759"/>
<comment type="caution">
    <text evidence="14">The sequence shown here is derived from an EMBL/GenBank/DDBJ whole genome shotgun (WGS) entry which is preliminary data.</text>
</comment>
<keyword evidence="6 11" id="KW-0378">Hydrolase</keyword>
<dbReference type="Gene3D" id="2.70.98.30">
    <property type="entry name" value="Golgi alpha-mannosidase II, domain 4"/>
    <property type="match status" value="1"/>
</dbReference>
<keyword evidence="15" id="KW-1185">Reference proteome</keyword>
<evidence type="ECO:0000256" key="8">
    <source>
        <dbReference type="ARBA" id="ARBA00023157"/>
    </source>
</evidence>
<dbReference type="GO" id="GO:0006013">
    <property type="term" value="P:mannose metabolic process"/>
    <property type="evidence" value="ECO:0007669"/>
    <property type="project" value="InterPro"/>
</dbReference>
<dbReference type="Pfam" id="PF17677">
    <property type="entry name" value="Glyco_hydro38C2"/>
    <property type="match status" value="1"/>
</dbReference>
<dbReference type="InterPro" id="IPR027291">
    <property type="entry name" value="Glyco_hydro_38_N_sf"/>
</dbReference>
<dbReference type="SUPFAM" id="SSF88713">
    <property type="entry name" value="Glycoside hydrolase/deacetylase"/>
    <property type="match status" value="2"/>
</dbReference>
<evidence type="ECO:0000256" key="10">
    <source>
        <dbReference type="ARBA" id="ARBA00023295"/>
    </source>
</evidence>
<evidence type="ECO:0000256" key="2">
    <source>
        <dbReference type="ARBA" id="ARBA00009792"/>
    </source>
</evidence>
<dbReference type="GO" id="GO:0030246">
    <property type="term" value="F:carbohydrate binding"/>
    <property type="evidence" value="ECO:0007669"/>
    <property type="project" value="InterPro"/>
</dbReference>
<dbReference type="Pfam" id="PF01074">
    <property type="entry name" value="Glyco_hydro_38N"/>
    <property type="match status" value="2"/>
</dbReference>
<keyword evidence="9" id="KW-0325">Glycoprotein</keyword>
<keyword evidence="8" id="KW-1015">Disulfide bond</keyword>
<organism evidence="14 15">
    <name type="scientific">Panicum miliaceum</name>
    <name type="common">Proso millet</name>
    <name type="synonym">Broomcorn millet</name>
    <dbReference type="NCBI Taxonomy" id="4540"/>
    <lineage>
        <taxon>Eukaryota</taxon>
        <taxon>Viridiplantae</taxon>
        <taxon>Streptophyta</taxon>
        <taxon>Embryophyta</taxon>
        <taxon>Tracheophyta</taxon>
        <taxon>Spermatophyta</taxon>
        <taxon>Magnoliopsida</taxon>
        <taxon>Liliopsida</taxon>
        <taxon>Poales</taxon>
        <taxon>Poaceae</taxon>
        <taxon>PACMAD clade</taxon>
        <taxon>Panicoideae</taxon>
        <taxon>Panicodae</taxon>
        <taxon>Paniceae</taxon>
        <taxon>Panicinae</taxon>
        <taxon>Panicum</taxon>
        <taxon>Panicum sect. Panicum</taxon>
    </lineage>
</organism>
<dbReference type="FunFam" id="1.20.1270.50:FF:000003">
    <property type="entry name" value="Alpha-mannosidase"/>
    <property type="match status" value="1"/>
</dbReference>
<dbReference type="FunFam" id="2.60.40.1180:FF:000030">
    <property type="entry name" value="Alpha-mannosidase"/>
    <property type="match status" value="1"/>
</dbReference>
<dbReference type="InterPro" id="IPR037094">
    <property type="entry name" value="Glyco_hydro_38_cen_sf"/>
</dbReference>
<dbReference type="FunFam" id="2.60.40.1360:FF:000001">
    <property type="entry name" value="Alpha-mannosidase"/>
    <property type="match status" value="1"/>
</dbReference>
<evidence type="ECO:0000256" key="11">
    <source>
        <dbReference type="RuleBase" id="RU361199"/>
    </source>
</evidence>
<dbReference type="FunFam" id="1.20.1270.50:FF:000002">
    <property type="entry name" value="Alpha-mannosidase"/>
    <property type="match status" value="1"/>
</dbReference>
<dbReference type="GO" id="GO:0046872">
    <property type="term" value="F:metal ion binding"/>
    <property type="evidence" value="ECO:0007669"/>
    <property type="project" value="UniProtKB-KW"/>
</dbReference>
<evidence type="ECO:0000256" key="1">
    <source>
        <dbReference type="ARBA" id="ARBA00000365"/>
    </source>
</evidence>
<dbReference type="InterPro" id="IPR013780">
    <property type="entry name" value="Glyco_hydro_b"/>
</dbReference>
<reference evidence="15" key="1">
    <citation type="journal article" date="2019" name="Nat. Commun.">
        <title>The genome of broomcorn millet.</title>
        <authorList>
            <person name="Zou C."/>
            <person name="Miki D."/>
            <person name="Li D."/>
            <person name="Tang Q."/>
            <person name="Xiao L."/>
            <person name="Rajput S."/>
            <person name="Deng P."/>
            <person name="Jia W."/>
            <person name="Huang R."/>
            <person name="Zhang M."/>
            <person name="Sun Y."/>
            <person name="Hu J."/>
            <person name="Fu X."/>
            <person name="Schnable P.S."/>
            <person name="Li F."/>
            <person name="Zhang H."/>
            <person name="Feng B."/>
            <person name="Zhu X."/>
            <person name="Liu R."/>
            <person name="Schnable J.C."/>
            <person name="Zhu J.-K."/>
            <person name="Zhang H."/>
        </authorList>
    </citation>
    <scope>NUCLEOTIDE SEQUENCE [LARGE SCALE GENOMIC DNA]</scope>
</reference>
<dbReference type="EC" id="3.2.1.-" evidence="11"/>
<dbReference type="SUPFAM" id="SSF74650">
    <property type="entry name" value="Galactose mutarotase-like"/>
    <property type="match status" value="1"/>
</dbReference>
<keyword evidence="10 11" id="KW-0326">Glycosidase</keyword>
<comment type="cofactor">
    <cofactor evidence="11">
        <name>Zn(2+)</name>
        <dbReference type="ChEBI" id="CHEBI:29105"/>
    </cofactor>
    <text evidence="11">Binds 1 zinc ion per subunit.</text>
</comment>
<dbReference type="InterPro" id="IPR028995">
    <property type="entry name" value="Glyco_hydro_57/38_cen_sf"/>
</dbReference>
<dbReference type="PANTHER" id="PTHR11607:SF61">
    <property type="entry name" value="ALPHA-MANNOSIDASE"/>
    <property type="match status" value="1"/>
</dbReference>
<dbReference type="Pfam" id="PF09261">
    <property type="entry name" value="Alpha-mann_mid"/>
    <property type="match status" value="1"/>
</dbReference>